<feature type="active site" evidence="6">
    <location>
        <position position="32"/>
    </location>
</feature>
<dbReference type="GO" id="GO:0004252">
    <property type="term" value="F:serine-type endopeptidase activity"/>
    <property type="evidence" value="ECO:0007669"/>
    <property type="project" value="InterPro"/>
</dbReference>
<dbReference type="InterPro" id="IPR019758">
    <property type="entry name" value="Pept_S26A_signal_pept_1_CS"/>
</dbReference>
<evidence type="ECO:0000256" key="3">
    <source>
        <dbReference type="ARBA" id="ARBA00009370"/>
    </source>
</evidence>
<evidence type="ECO:0000313" key="9">
    <source>
        <dbReference type="EMBL" id="QIN79374.1"/>
    </source>
</evidence>
<evidence type="ECO:0000259" key="8">
    <source>
        <dbReference type="Pfam" id="PF10502"/>
    </source>
</evidence>
<feature type="active site" evidence="6">
    <location>
        <position position="72"/>
    </location>
</feature>
<dbReference type="RefSeq" id="WP_166397037.1">
    <property type="nucleotide sequence ID" value="NZ_CP045121.1"/>
</dbReference>
<evidence type="ECO:0000256" key="4">
    <source>
        <dbReference type="ARBA" id="ARBA00013208"/>
    </source>
</evidence>
<dbReference type="Pfam" id="PF10502">
    <property type="entry name" value="Peptidase_S26"/>
    <property type="match status" value="1"/>
</dbReference>
<organism evidence="9 10">
    <name type="scientific">Rubrobacter marinus</name>
    <dbReference type="NCBI Taxonomy" id="2653852"/>
    <lineage>
        <taxon>Bacteria</taxon>
        <taxon>Bacillati</taxon>
        <taxon>Actinomycetota</taxon>
        <taxon>Rubrobacteria</taxon>
        <taxon>Rubrobacterales</taxon>
        <taxon>Rubrobacteraceae</taxon>
        <taxon>Rubrobacter</taxon>
    </lineage>
</organism>
<dbReference type="KEGG" id="rmar:GBA65_13590"/>
<sequence length="162" mass="17321">MDLVVVLALSVIFVFGVVRPFVAEPFLIPSGSMSPTLEPGDRVLAAKSAYRLTEPGRGDLAVFEDGGGAVIKRVVGLPGDEISVEDGVLVVNGEFVREPYVDYGLTDSSFFGPETVPEGHVFVMGDNRSNSLDSRTTGPVPEEDLLGRAVLRFWPVERAGAL</sequence>
<proteinExistence type="inferred from homology"/>
<evidence type="ECO:0000256" key="6">
    <source>
        <dbReference type="PIRSR" id="PIRSR600223-1"/>
    </source>
</evidence>
<comment type="catalytic activity">
    <reaction evidence="1 7">
        <text>Cleavage of hydrophobic, N-terminal signal or leader sequences from secreted and periplasmic proteins.</text>
        <dbReference type="EC" id="3.4.21.89"/>
    </reaction>
</comment>
<keyword evidence="7" id="KW-0645">Protease</keyword>
<dbReference type="Gene3D" id="2.10.109.10">
    <property type="entry name" value="Umud Fragment, subunit A"/>
    <property type="match status" value="1"/>
</dbReference>
<gene>
    <name evidence="9" type="primary">lepB</name>
    <name evidence="9" type="ORF">GBA65_13590</name>
</gene>
<dbReference type="EC" id="3.4.21.89" evidence="4 7"/>
<comment type="subcellular location">
    <subcellularLocation>
        <location evidence="2">Cell membrane</location>
        <topology evidence="2">Single-pass type II membrane protein</topology>
    </subcellularLocation>
    <subcellularLocation>
        <location evidence="7">Membrane</location>
        <topology evidence="7">Single-pass type II membrane protein</topology>
    </subcellularLocation>
</comment>
<dbReference type="GO" id="GO:0005886">
    <property type="term" value="C:plasma membrane"/>
    <property type="evidence" value="ECO:0007669"/>
    <property type="project" value="UniProtKB-SubCell"/>
</dbReference>
<comment type="similarity">
    <text evidence="3 7">Belongs to the peptidase S26 family.</text>
</comment>
<dbReference type="GO" id="GO:0009003">
    <property type="term" value="F:signal peptidase activity"/>
    <property type="evidence" value="ECO:0007669"/>
    <property type="project" value="UniProtKB-EC"/>
</dbReference>
<name>A0A6G8PYP7_9ACTN</name>
<dbReference type="PRINTS" id="PR00727">
    <property type="entry name" value="LEADERPTASE"/>
</dbReference>
<dbReference type="PANTHER" id="PTHR43390">
    <property type="entry name" value="SIGNAL PEPTIDASE I"/>
    <property type="match status" value="1"/>
</dbReference>
<evidence type="ECO:0000256" key="1">
    <source>
        <dbReference type="ARBA" id="ARBA00000677"/>
    </source>
</evidence>
<feature type="domain" description="Peptidase S26" evidence="8">
    <location>
        <begin position="5"/>
        <end position="154"/>
    </location>
</feature>
<dbReference type="GO" id="GO:0006465">
    <property type="term" value="P:signal peptide processing"/>
    <property type="evidence" value="ECO:0007669"/>
    <property type="project" value="InterPro"/>
</dbReference>
<evidence type="ECO:0000256" key="2">
    <source>
        <dbReference type="ARBA" id="ARBA00004401"/>
    </source>
</evidence>
<evidence type="ECO:0000256" key="5">
    <source>
        <dbReference type="ARBA" id="ARBA00022801"/>
    </source>
</evidence>
<dbReference type="SUPFAM" id="SSF51306">
    <property type="entry name" value="LexA/Signal peptidase"/>
    <property type="match status" value="1"/>
</dbReference>
<keyword evidence="5 7" id="KW-0378">Hydrolase</keyword>
<dbReference type="AlphaFoldDB" id="A0A6G8PYP7"/>
<dbReference type="EMBL" id="CP045121">
    <property type="protein sequence ID" value="QIN79374.1"/>
    <property type="molecule type" value="Genomic_DNA"/>
</dbReference>
<accession>A0A6G8PYP7</accession>
<dbReference type="InterPro" id="IPR019533">
    <property type="entry name" value="Peptidase_S26"/>
</dbReference>
<protein>
    <recommendedName>
        <fullName evidence="4 7">Signal peptidase I</fullName>
        <ecNumber evidence="4 7">3.4.21.89</ecNumber>
    </recommendedName>
</protein>
<dbReference type="InterPro" id="IPR000223">
    <property type="entry name" value="Pept_S26A_signal_pept_1"/>
</dbReference>
<dbReference type="PROSITE" id="PS00761">
    <property type="entry name" value="SPASE_I_3"/>
    <property type="match status" value="1"/>
</dbReference>
<dbReference type="Proteomes" id="UP000502706">
    <property type="component" value="Chromosome"/>
</dbReference>
<reference evidence="9 10" key="1">
    <citation type="submission" date="2019-10" db="EMBL/GenBank/DDBJ databases">
        <title>Rubrobacter sp nov SCSIO 52915 isolated from a deep-sea sediment in the South China Sea.</title>
        <authorList>
            <person name="Chen R.W."/>
        </authorList>
    </citation>
    <scope>NUCLEOTIDE SEQUENCE [LARGE SCALE GENOMIC DNA]</scope>
    <source>
        <strain evidence="9 10">SCSIO 52915</strain>
    </source>
</reference>
<dbReference type="PANTHER" id="PTHR43390:SF1">
    <property type="entry name" value="CHLOROPLAST PROCESSING PEPTIDASE"/>
    <property type="match status" value="1"/>
</dbReference>
<dbReference type="NCBIfam" id="TIGR02227">
    <property type="entry name" value="sigpep_I_bact"/>
    <property type="match status" value="1"/>
</dbReference>
<evidence type="ECO:0000256" key="7">
    <source>
        <dbReference type="RuleBase" id="RU362042"/>
    </source>
</evidence>
<dbReference type="InterPro" id="IPR036286">
    <property type="entry name" value="LexA/Signal_pep-like_sf"/>
</dbReference>
<dbReference type="CDD" id="cd06530">
    <property type="entry name" value="S26_SPase_I"/>
    <property type="match status" value="1"/>
</dbReference>
<dbReference type="PROSITE" id="PS00760">
    <property type="entry name" value="SPASE_I_2"/>
    <property type="match status" value="1"/>
</dbReference>
<evidence type="ECO:0000313" key="10">
    <source>
        <dbReference type="Proteomes" id="UP000502706"/>
    </source>
</evidence>
<keyword evidence="10" id="KW-1185">Reference proteome</keyword>
<dbReference type="InterPro" id="IPR019757">
    <property type="entry name" value="Pept_S26A_signal_pept_1_Lys-AS"/>
</dbReference>